<evidence type="ECO:0000313" key="2">
    <source>
        <dbReference type="EMBL" id="MFD2706616.1"/>
    </source>
</evidence>
<dbReference type="Proteomes" id="UP001597520">
    <property type="component" value="Unassembled WGS sequence"/>
</dbReference>
<protein>
    <submittedName>
        <fullName evidence="2">Uncharacterized protein</fullName>
    </submittedName>
</protein>
<reference evidence="3" key="1">
    <citation type="journal article" date="2019" name="Int. J. Syst. Evol. Microbiol.">
        <title>The Global Catalogue of Microorganisms (GCM) 10K type strain sequencing project: providing services to taxonomists for standard genome sequencing and annotation.</title>
        <authorList>
            <consortium name="The Broad Institute Genomics Platform"/>
            <consortium name="The Broad Institute Genome Sequencing Center for Infectious Disease"/>
            <person name="Wu L."/>
            <person name="Ma J."/>
        </authorList>
    </citation>
    <scope>NUCLEOTIDE SEQUENCE [LARGE SCALE GENOMIC DNA]</scope>
    <source>
        <strain evidence="3">KCTC 33792</strain>
    </source>
</reference>
<organism evidence="2 3">
    <name type="scientific">Salibacterium lacus</name>
    <dbReference type="NCBI Taxonomy" id="1898109"/>
    <lineage>
        <taxon>Bacteria</taxon>
        <taxon>Bacillati</taxon>
        <taxon>Bacillota</taxon>
        <taxon>Bacilli</taxon>
        <taxon>Bacillales</taxon>
        <taxon>Bacillaceae</taxon>
    </lineage>
</organism>
<dbReference type="EMBL" id="JBHUML010000005">
    <property type="protein sequence ID" value="MFD2706616.1"/>
    <property type="molecule type" value="Genomic_DNA"/>
</dbReference>
<feature type="transmembrane region" description="Helical" evidence="1">
    <location>
        <begin position="41"/>
        <end position="59"/>
    </location>
</feature>
<name>A0ABW5T3N1_9BACI</name>
<feature type="transmembrane region" description="Helical" evidence="1">
    <location>
        <begin position="12"/>
        <end position="34"/>
    </location>
</feature>
<keyword evidence="1" id="KW-0812">Transmembrane</keyword>
<evidence type="ECO:0000313" key="3">
    <source>
        <dbReference type="Proteomes" id="UP001597520"/>
    </source>
</evidence>
<dbReference type="RefSeq" id="WP_380713922.1">
    <property type="nucleotide sequence ID" value="NZ_JBHUML010000005.1"/>
</dbReference>
<gene>
    <name evidence="2" type="ORF">ACFSUB_14210</name>
</gene>
<sequence length="100" mass="11091">MGDTHLPSWYQFYANDALAGWFMIAVLQILAGISRYRPHQLIYNGAFQIAVTAGAGLFWEYAAPFYVPGSTSDPLDLAAYLGGAGVYRLVISIHKTYQRN</sequence>
<comment type="caution">
    <text evidence="2">The sequence shown here is derived from an EMBL/GenBank/DDBJ whole genome shotgun (WGS) entry which is preliminary data.</text>
</comment>
<keyword evidence="3" id="KW-1185">Reference proteome</keyword>
<keyword evidence="1" id="KW-0472">Membrane</keyword>
<keyword evidence="1" id="KW-1133">Transmembrane helix</keyword>
<proteinExistence type="predicted"/>
<evidence type="ECO:0000256" key="1">
    <source>
        <dbReference type="SAM" id="Phobius"/>
    </source>
</evidence>
<feature type="transmembrane region" description="Helical" evidence="1">
    <location>
        <begin position="79"/>
        <end position="97"/>
    </location>
</feature>
<accession>A0ABW5T3N1</accession>